<protein>
    <recommendedName>
        <fullName evidence="3">Globin</fullName>
    </recommendedName>
</protein>
<evidence type="ECO:0008006" key="3">
    <source>
        <dbReference type="Google" id="ProtNLM"/>
    </source>
</evidence>
<dbReference type="Gene3D" id="1.10.490.10">
    <property type="entry name" value="Globins"/>
    <property type="match status" value="1"/>
</dbReference>
<keyword evidence="2" id="KW-1185">Reference proteome</keyword>
<dbReference type="EMBL" id="BMMV01000017">
    <property type="protein sequence ID" value="GGK11192.1"/>
    <property type="molecule type" value="Genomic_DNA"/>
</dbReference>
<accession>A0ABQ2EJS9</accession>
<organism evidence="1 2">
    <name type="scientific">Streptomyces camponoticapitis</name>
    <dbReference type="NCBI Taxonomy" id="1616125"/>
    <lineage>
        <taxon>Bacteria</taxon>
        <taxon>Bacillati</taxon>
        <taxon>Actinomycetota</taxon>
        <taxon>Actinomycetes</taxon>
        <taxon>Kitasatosporales</taxon>
        <taxon>Streptomycetaceae</taxon>
        <taxon>Streptomyces</taxon>
    </lineage>
</organism>
<evidence type="ECO:0000313" key="1">
    <source>
        <dbReference type="EMBL" id="GGK11192.1"/>
    </source>
</evidence>
<gene>
    <name evidence="1" type="ORF">GCM10011583_49130</name>
</gene>
<proteinExistence type="predicted"/>
<name>A0ABQ2EJS9_9ACTN</name>
<evidence type="ECO:0000313" key="2">
    <source>
        <dbReference type="Proteomes" id="UP000660265"/>
    </source>
</evidence>
<dbReference type="RefSeq" id="WP_229701082.1">
    <property type="nucleotide sequence ID" value="NZ_BMMV01000017.1"/>
</dbReference>
<reference evidence="2" key="1">
    <citation type="journal article" date="2019" name="Int. J. Syst. Evol. Microbiol.">
        <title>The Global Catalogue of Microorganisms (GCM) 10K type strain sequencing project: providing services to taxonomists for standard genome sequencing and annotation.</title>
        <authorList>
            <consortium name="The Broad Institute Genomics Platform"/>
            <consortium name="The Broad Institute Genome Sequencing Center for Infectious Disease"/>
            <person name="Wu L."/>
            <person name="Ma J."/>
        </authorList>
    </citation>
    <scope>NUCLEOTIDE SEQUENCE [LARGE SCALE GENOMIC DNA]</scope>
    <source>
        <strain evidence="2">CGMCC 4.7275</strain>
    </source>
</reference>
<dbReference type="Proteomes" id="UP000660265">
    <property type="component" value="Unassembled WGS sequence"/>
</dbReference>
<comment type="caution">
    <text evidence="1">The sequence shown here is derived from an EMBL/GenBank/DDBJ whole genome shotgun (WGS) entry which is preliminary data.</text>
</comment>
<dbReference type="SUPFAM" id="SSF46458">
    <property type="entry name" value="Globin-like"/>
    <property type="match status" value="1"/>
</dbReference>
<dbReference type="InterPro" id="IPR012292">
    <property type="entry name" value="Globin/Proto"/>
</dbReference>
<dbReference type="InterPro" id="IPR009050">
    <property type="entry name" value="Globin-like_sf"/>
</dbReference>
<sequence length="69" mass="7386">MRHYSPTDLVGVDAGTPQPPTPYGWAGGAAAFERIFSRFYENVVEDELLAPLFAGMSGDHPPTLGGPPR</sequence>